<protein>
    <recommendedName>
        <fullName evidence="8">Rhodopsin domain-containing protein</fullName>
    </recommendedName>
</protein>
<evidence type="ECO:0000256" key="4">
    <source>
        <dbReference type="ARBA" id="ARBA00023136"/>
    </source>
</evidence>
<reference evidence="9 10" key="1">
    <citation type="journal article" date="2020" name="Genomics">
        <title>Complete, high-quality genomes from long-read metagenomic sequencing of two wolf lichen thalli reveals enigmatic genome architecture.</title>
        <authorList>
            <person name="McKenzie S.K."/>
            <person name="Walston R.F."/>
            <person name="Allen J.L."/>
        </authorList>
    </citation>
    <scope>NUCLEOTIDE SEQUENCE [LARGE SCALE GENOMIC DNA]</scope>
    <source>
        <strain evidence="9">WasteWater1</strain>
    </source>
</reference>
<dbReference type="PANTHER" id="PTHR33048:SF47">
    <property type="entry name" value="INTEGRAL MEMBRANE PROTEIN-RELATED"/>
    <property type="match status" value="1"/>
</dbReference>
<keyword evidence="2 7" id="KW-0812">Transmembrane</keyword>
<evidence type="ECO:0000256" key="1">
    <source>
        <dbReference type="ARBA" id="ARBA00004141"/>
    </source>
</evidence>
<gene>
    <name evidence="9" type="ORF">HO133_010442</name>
</gene>
<dbReference type="InterPro" id="IPR052337">
    <property type="entry name" value="SAT4-like"/>
</dbReference>
<feature type="transmembrane region" description="Helical" evidence="7">
    <location>
        <begin position="102"/>
        <end position="123"/>
    </location>
</feature>
<keyword evidence="10" id="KW-1185">Reference proteome</keyword>
<feature type="transmembrane region" description="Helical" evidence="7">
    <location>
        <begin position="251"/>
        <end position="275"/>
    </location>
</feature>
<feature type="region of interest" description="Disordered" evidence="6">
    <location>
        <begin position="17"/>
        <end position="51"/>
    </location>
</feature>
<comment type="caution">
    <text evidence="9">The sequence shown here is derived from an EMBL/GenBank/DDBJ whole genome shotgun (WGS) entry which is preliminary data.</text>
</comment>
<dbReference type="GeneID" id="59338833"/>
<name>A0A8H6FEB7_9LECA</name>
<feature type="transmembrane region" description="Helical" evidence="7">
    <location>
        <begin position="143"/>
        <end position="161"/>
    </location>
</feature>
<keyword evidence="4 7" id="KW-0472">Membrane</keyword>
<feature type="transmembrane region" description="Helical" evidence="7">
    <location>
        <begin position="182"/>
        <end position="201"/>
    </location>
</feature>
<dbReference type="EMBL" id="JACCJB010000008">
    <property type="protein sequence ID" value="KAF6225245.1"/>
    <property type="molecule type" value="Genomic_DNA"/>
</dbReference>
<feature type="domain" description="Rhodopsin" evidence="8">
    <location>
        <begin position="184"/>
        <end position="314"/>
    </location>
</feature>
<feature type="transmembrane region" description="Helical" evidence="7">
    <location>
        <begin position="287"/>
        <end position="312"/>
    </location>
</feature>
<dbReference type="AlphaFoldDB" id="A0A8H6FEB7"/>
<accession>A0A8H6FEB7</accession>
<sequence>MLSTVNLLLRRSRDVLSSASAASASSTSSTSSSTSASPSSTTSDRSGSTSSAVPVLVASPTSASASSTSSVSPALETFGAGTHGTTWGNLPADPSNANRGPAFEAVSIILLSVAALVLAFRFFARIYTKRVRQVVRGVGPDEWFALMTLIITAGVTADIIVGTEYGMGKHMSLNETSAQLSAILKGAIFQCVPINAFWAAGNPLQSSKCIGILAFNGFNSAWSSLEDLVIWVLPIPVIWKLKVPFSRKMGLWVLVAISSISVVCAIVRMASLIIWMRSIDISWNYPLIPFLSNMEVCVGIMTSSVPAIYPLFRRSAREQSHSDPAPPPMGSPETSWVSQDSHDETAVPSTADRSSKRWSFLSRKTSTKPKLDGHGYLSTLRSEYGPRTELRSVFETEEVGDFIPGLAK</sequence>
<dbReference type="GO" id="GO:0016020">
    <property type="term" value="C:membrane"/>
    <property type="evidence" value="ECO:0007669"/>
    <property type="project" value="UniProtKB-SubCell"/>
</dbReference>
<organism evidence="9 10">
    <name type="scientific">Letharia lupina</name>
    <dbReference type="NCBI Taxonomy" id="560253"/>
    <lineage>
        <taxon>Eukaryota</taxon>
        <taxon>Fungi</taxon>
        <taxon>Dikarya</taxon>
        <taxon>Ascomycota</taxon>
        <taxon>Pezizomycotina</taxon>
        <taxon>Lecanoromycetes</taxon>
        <taxon>OSLEUM clade</taxon>
        <taxon>Lecanoromycetidae</taxon>
        <taxon>Lecanorales</taxon>
        <taxon>Lecanorineae</taxon>
        <taxon>Parmeliaceae</taxon>
        <taxon>Letharia</taxon>
    </lineage>
</organism>
<evidence type="ECO:0000256" key="3">
    <source>
        <dbReference type="ARBA" id="ARBA00022989"/>
    </source>
</evidence>
<evidence type="ECO:0000313" key="10">
    <source>
        <dbReference type="Proteomes" id="UP000593566"/>
    </source>
</evidence>
<feature type="region of interest" description="Disordered" evidence="6">
    <location>
        <begin position="318"/>
        <end position="379"/>
    </location>
</feature>
<evidence type="ECO:0000256" key="5">
    <source>
        <dbReference type="ARBA" id="ARBA00038359"/>
    </source>
</evidence>
<proteinExistence type="inferred from homology"/>
<dbReference type="RefSeq" id="XP_037154112.1">
    <property type="nucleotide sequence ID" value="XM_037301295.1"/>
</dbReference>
<evidence type="ECO:0000259" key="8">
    <source>
        <dbReference type="Pfam" id="PF20684"/>
    </source>
</evidence>
<dbReference type="PANTHER" id="PTHR33048">
    <property type="entry name" value="PTH11-LIKE INTEGRAL MEMBRANE PROTEIN (AFU_ORTHOLOGUE AFUA_5G11245)"/>
    <property type="match status" value="1"/>
</dbReference>
<comment type="subcellular location">
    <subcellularLocation>
        <location evidence="1">Membrane</location>
        <topology evidence="1">Multi-pass membrane protein</topology>
    </subcellularLocation>
</comment>
<dbReference type="InterPro" id="IPR049326">
    <property type="entry name" value="Rhodopsin_dom_fungi"/>
</dbReference>
<keyword evidence="3 7" id="KW-1133">Transmembrane helix</keyword>
<evidence type="ECO:0000256" key="7">
    <source>
        <dbReference type="SAM" id="Phobius"/>
    </source>
</evidence>
<dbReference type="Proteomes" id="UP000593566">
    <property type="component" value="Unassembled WGS sequence"/>
</dbReference>
<evidence type="ECO:0000256" key="2">
    <source>
        <dbReference type="ARBA" id="ARBA00022692"/>
    </source>
</evidence>
<comment type="similarity">
    <text evidence="5">Belongs to the SAT4 family.</text>
</comment>
<evidence type="ECO:0000256" key="6">
    <source>
        <dbReference type="SAM" id="MobiDB-lite"/>
    </source>
</evidence>
<dbReference type="Pfam" id="PF20684">
    <property type="entry name" value="Fung_rhodopsin"/>
    <property type="match status" value="1"/>
</dbReference>
<evidence type="ECO:0000313" key="9">
    <source>
        <dbReference type="EMBL" id="KAF6225245.1"/>
    </source>
</evidence>